<protein>
    <submittedName>
        <fullName evidence="1">Putative viral membrane formation protein</fullName>
    </submittedName>
</protein>
<name>A0A7R5WK51_9POXV</name>
<evidence type="ECO:0000313" key="1">
    <source>
        <dbReference type="EMBL" id="AKS26401.1"/>
    </source>
</evidence>
<accession>A0A7R5WK51</accession>
<sequence>MPEVLKKEGENVAVYELTKLNHSLVNLLPYFNYFRTPDELETFLSSDKDIDTYDYDYNLTKRFFYTIFTQHASDVSLTPEESEILYKTYFQTTKSTNGVEITEIIDTPENTEHTEDIEHSERVEHEKRVEQIKQLDNGKHKKRVGYEKQPEHNKDVFEDEDNFSTTSSILELSTLGEMTSKSVKNHKTQLRPYDINDVYKKKENILALLANEKQKRAVVDKKIIITSFFKKHNLDFDADYFNAVDEKNKLIITQENIDDWYEQITDLDKRKKNSINISLLAITIFTTGIEKLAAYLNIVELSDITSEFKNNSLSTNIISTKEYLDECISSYVPQQNPLFDYGIFVGSYYLKRKFGIDINGIV</sequence>
<gene>
    <name evidence="1" type="ORF">DLEV_110</name>
</gene>
<proteinExistence type="predicted"/>
<organism evidence="1 2">
    <name type="scientific">Diachasmimorpha longicaudata entomopoxvirus</name>
    <dbReference type="NCBI Taxonomy" id="109981"/>
    <lineage>
        <taxon>Viruses</taxon>
        <taxon>Varidnaviria</taxon>
        <taxon>Bamfordvirae</taxon>
        <taxon>Nucleocytoviricota</taxon>
        <taxon>Pokkesviricetes</taxon>
        <taxon>Chitovirales</taxon>
        <taxon>Poxviridae</taxon>
        <taxon>Entomopoxvirinae</taxon>
        <taxon>Epsilonentomopoxvirus</taxon>
        <taxon>Epsilonentomopoxvirus dlongicaudata</taxon>
        <taxon>Diachasmimorpha entomopoxvirus</taxon>
    </lineage>
</organism>
<evidence type="ECO:0000313" key="2">
    <source>
        <dbReference type="Proteomes" id="UP000593702"/>
    </source>
</evidence>
<dbReference type="Proteomes" id="UP000593702">
    <property type="component" value="Segment"/>
</dbReference>
<keyword evidence="2" id="KW-1185">Reference proteome</keyword>
<dbReference type="EMBL" id="KR095315">
    <property type="protein sequence ID" value="AKS26401.1"/>
    <property type="molecule type" value="Genomic_DNA"/>
</dbReference>
<reference evidence="1 2" key="1">
    <citation type="submission" date="2015-04" db="EMBL/GenBank/DDBJ databases">
        <title>Diachasmimorpha longicaudata entomopoxvirus genome.</title>
        <authorList>
            <person name="Coffman K.A."/>
            <person name="Burke G.R."/>
        </authorList>
    </citation>
    <scope>NUCLEOTIDE SEQUENCE [LARGE SCALE GENOMIC DNA]</scope>
</reference>